<feature type="compositionally biased region" description="Basic and acidic residues" evidence="7">
    <location>
        <begin position="95"/>
        <end position="114"/>
    </location>
</feature>
<dbReference type="Proteomes" id="UP001562354">
    <property type="component" value="Unassembled WGS sequence"/>
</dbReference>
<sequence>MESERPPQRPGLSHFRQRTVSSLGPRTTQTSTNHGGSYSLAGPQDRGQRQPPRHGTYVEEGYRDLNPEYERTVHNPVFSLAGNQPHTVRGFMKRQNSDAKARPVGKEGAQKGETETPPQLQNIEGRNNTDRTQEPATPGSYDANDGPAMGPESPGVPGGNIRMRTATAHHPDGRPLGTIGEEVQFSPSDDDAKTLAPDDNPDDRPFNPWAGIRRKFQDPLGEWLGTTILIAIGVGSNLQVATSDQQNTSYQTIYWAWGLATMLGIYVSGGSSGAHLNPALSIMLSVWRGFPARRVPIYILAQLLGAFTGALIAIAIYRDAILHLDGALIPMSTGVSIYTQPKEWVRPATAFFTEAVGTGLLSLGIIALGDDANSPPGAGMHAFIIGLLVSLLLMAFEQNTGAAFNPVRDLGPRLAAMVMGYPTSIFDAGNAWWIWGAWGATITGSLLGVGVYDLCIFKGGESPVNYSSRRWRQEGLKAEAGWFSFLGERNKVRDVETKLENGGVV</sequence>
<evidence type="ECO:0000313" key="10">
    <source>
        <dbReference type="Proteomes" id="UP001562354"/>
    </source>
</evidence>
<evidence type="ECO:0000256" key="1">
    <source>
        <dbReference type="ARBA" id="ARBA00004141"/>
    </source>
</evidence>
<feature type="transmembrane region" description="Helical" evidence="8">
    <location>
        <begin position="254"/>
        <end position="276"/>
    </location>
</feature>
<feature type="transmembrane region" description="Helical" evidence="8">
    <location>
        <begin position="380"/>
        <end position="396"/>
    </location>
</feature>
<name>A0ABR3PEV4_9PEZI</name>
<dbReference type="NCBIfam" id="TIGR00861">
    <property type="entry name" value="MIP"/>
    <property type="match status" value="1"/>
</dbReference>
<dbReference type="InterPro" id="IPR000425">
    <property type="entry name" value="MIP"/>
</dbReference>
<dbReference type="PRINTS" id="PR00783">
    <property type="entry name" value="MINTRINSICP"/>
</dbReference>
<dbReference type="PANTHER" id="PTHR43829">
    <property type="entry name" value="AQUAPORIN OR AQUAGLYCEROPORIN RELATED"/>
    <property type="match status" value="1"/>
</dbReference>
<evidence type="ECO:0000256" key="7">
    <source>
        <dbReference type="SAM" id="MobiDB-lite"/>
    </source>
</evidence>
<evidence type="ECO:0000256" key="8">
    <source>
        <dbReference type="SAM" id="Phobius"/>
    </source>
</evidence>
<feature type="compositionally biased region" description="Polar residues" evidence="7">
    <location>
        <begin position="18"/>
        <end position="36"/>
    </location>
</feature>
<keyword evidence="10" id="KW-1185">Reference proteome</keyword>
<proteinExistence type="inferred from homology"/>
<feature type="transmembrane region" description="Helical" evidence="8">
    <location>
        <begin position="432"/>
        <end position="452"/>
    </location>
</feature>
<evidence type="ECO:0000256" key="2">
    <source>
        <dbReference type="ARBA" id="ARBA00006175"/>
    </source>
</evidence>
<comment type="subcellular location">
    <subcellularLocation>
        <location evidence="1">Membrane</location>
        <topology evidence="1">Multi-pass membrane protein</topology>
    </subcellularLocation>
</comment>
<dbReference type="RefSeq" id="XP_069200885.1">
    <property type="nucleotide sequence ID" value="XM_069343070.1"/>
</dbReference>
<feature type="transmembrane region" description="Helical" evidence="8">
    <location>
        <begin position="223"/>
        <end position="242"/>
    </location>
</feature>
<dbReference type="InterPro" id="IPR023271">
    <property type="entry name" value="Aquaporin-like"/>
</dbReference>
<dbReference type="Gene3D" id="1.20.1080.10">
    <property type="entry name" value="Glycerol uptake facilitator protein"/>
    <property type="match status" value="1"/>
</dbReference>
<reference evidence="9 10" key="1">
    <citation type="submission" date="2024-07" db="EMBL/GenBank/DDBJ databases">
        <title>Draft sequence of the Neodothiora populina.</title>
        <authorList>
            <person name="Drown D.D."/>
            <person name="Schuette U.S."/>
            <person name="Buechlein A.B."/>
            <person name="Rusch D.R."/>
            <person name="Winton L.W."/>
            <person name="Adams G.A."/>
        </authorList>
    </citation>
    <scope>NUCLEOTIDE SEQUENCE [LARGE SCALE GENOMIC DNA]</scope>
    <source>
        <strain evidence="9 10">CPC 39397</strain>
    </source>
</reference>
<comment type="similarity">
    <text evidence="2">Belongs to the MIP/aquaporin (TC 1.A.8) family.</text>
</comment>
<dbReference type="CDD" id="cd00333">
    <property type="entry name" value="MIP"/>
    <property type="match status" value="1"/>
</dbReference>
<feature type="compositionally biased region" description="Basic and acidic residues" evidence="7">
    <location>
        <begin position="56"/>
        <end position="73"/>
    </location>
</feature>
<feature type="transmembrane region" description="Helical" evidence="8">
    <location>
        <begin position="348"/>
        <end position="368"/>
    </location>
</feature>
<gene>
    <name evidence="9" type="ORF">AAFC00_003577</name>
</gene>
<evidence type="ECO:0000256" key="4">
    <source>
        <dbReference type="ARBA" id="ARBA00022692"/>
    </source>
</evidence>
<keyword evidence="4 8" id="KW-0812">Transmembrane</keyword>
<evidence type="ECO:0000256" key="3">
    <source>
        <dbReference type="ARBA" id="ARBA00022448"/>
    </source>
</evidence>
<protein>
    <recommendedName>
        <fullName evidence="11">Aquaporin-like protein</fullName>
    </recommendedName>
</protein>
<keyword evidence="3" id="KW-0813">Transport</keyword>
<dbReference type="PANTHER" id="PTHR43829:SF24">
    <property type="entry name" value="MIP AQUAPORIN (EUROFUNG)"/>
    <property type="match status" value="1"/>
</dbReference>
<evidence type="ECO:0000256" key="5">
    <source>
        <dbReference type="ARBA" id="ARBA00022989"/>
    </source>
</evidence>
<dbReference type="SUPFAM" id="SSF81338">
    <property type="entry name" value="Aquaporin-like"/>
    <property type="match status" value="1"/>
</dbReference>
<evidence type="ECO:0008006" key="11">
    <source>
        <dbReference type="Google" id="ProtNLM"/>
    </source>
</evidence>
<dbReference type="EMBL" id="JBFMKM010000008">
    <property type="protein sequence ID" value="KAL1304610.1"/>
    <property type="molecule type" value="Genomic_DNA"/>
</dbReference>
<keyword evidence="5 8" id="KW-1133">Transmembrane helix</keyword>
<feature type="compositionally biased region" description="Polar residues" evidence="7">
    <location>
        <begin position="116"/>
        <end position="126"/>
    </location>
</feature>
<feature type="transmembrane region" description="Helical" evidence="8">
    <location>
        <begin position="297"/>
        <end position="317"/>
    </location>
</feature>
<organism evidence="9 10">
    <name type="scientific">Neodothiora populina</name>
    <dbReference type="NCBI Taxonomy" id="2781224"/>
    <lineage>
        <taxon>Eukaryota</taxon>
        <taxon>Fungi</taxon>
        <taxon>Dikarya</taxon>
        <taxon>Ascomycota</taxon>
        <taxon>Pezizomycotina</taxon>
        <taxon>Dothideomycetes</taxon>
        <taxon>Dothideomycetidae</taxon>
        <taxon>Dothideales</taxon>
        <taxon>Dothioraceae</taxon>
        <taxon>Neodothiora</taxon>
    </lineage>
</organism>
<dbReference type="InterPro" id="IPR050363">
    <property type="entry name" value="MIP/Aquaporin"/>
</dbReference>
<evidence type="ECO:0000313" key="9">
    <source>
        <dbReference type="EMBL" id="KAL1304610.1"/>
    </source>
</evidence>
<evidence type="ECO:0000256" key="6">
    <source>
        <dbReference type="ARBA" id="ARBA00023136"/>
    </source>
</evidence>
<dbReference type="Pfam" id="PF00230">
    <property type="entry name" value="MIP"/>
    <property type="match status" value="1"/>
</dbReference>
<comment type="caution">
    <text evidence="9">The sequence shown here is derived from an EMBL/GenBank/DDBJ whole genome shotgun (WGS) entry which is preliminary data.</text>
</comment>
<feature type="region of interest" description="Disordered" evidence="7">
    <location>
        <begin position="1"/>
        <end position="209"/>
    </location>
</feature>
<dbReference type="GeneID" id="95977278"/>
<keyword evidence="6 8" id="KW-0472">Membrane</keyword>
<accession>A0ABR3PEV4</accession>